<dbReference type="AlphaFoldDB" id="A0A8I6RKM7"/>
<evidence type="ECO:0000313" key="2">
    <source>
        <dbReference type="EnsemblMetazoa" id="XP_014245676.1"/>
    </source>
</evidence>
<sequence length="134" mass="14509">MSKKRNPLPLRSKHDKQDCLSASISSSSSEESFDVDELEGWLSDEELRSRSASSCCACSLCDDSDVSTCCSCRCCRVESLISVSSLFSSLDSLLSSSSSSESVDPDLSECSALSSGEDCRRKKLTQKAIRNKAK</sequence>
<name>A0A8I6RKM7_CIMLE</name>
<feature type="compositionally biased region" description="Low complexity" evidence="1">
    <location>
        <begin position="21"/>
        <end position="30"/>
    </location>
</feature>
<proteinExistence type="predicted"/>
<dbReference type="KEGG" id="clec:106664476"/>
<protein>
    <submittedName>
        <fullName evidence="2">Uncharacterized protein</fullName>
    </submittedName>
</protein>
<evidence type="ECO:0000256" key="1">
    <source>
        <dbReference type="SAM" id="MobiDB-lite"/>
    </source>
</evidence>
<reference evidence="2" key="1">
    <citation type="submission" date="2022-01" db="UniProtKB">
        <authorList>
            <consortium name="EnsemblMetazoa"/>
        </authorList>
    </citation>
    <scope>IDENTIFICATION</scope>
</reference>
<feature type="compositionally biased region" description="Basic residues" evidence="1">
    <location>
        <begin position="1"/>
        <end position="14"/>
    </location>
</feature>
<organism evidence="2 3">
    <name type="scientific">Cimex lectularius</name>
    <name type="common">Bed bug</name>
    <name type="synonym">Acanthia lectularia</name>
    <dbReference type="NCBI Taxonomy" id="79782"/>
    <lineage>
        <taxon>Eukaryota</taxon>
        <taxon>Metazoa</taxon>
        <taxon>Ecdysozoa</taxon>
        <taxon>Arthropoda</taxon>
        <taxon>Hexapoda</taxon>
        <taxon>Insecta</taxon>
        <taxon>Pterygota</taxon>
        <taxon>Neoptera</taxon>
        <taxon>Paraneoptera</taxon>
        <taxon>Hemiptera</taxon>
        <taxon>Heteroptera</taxon>
        <taxon>Panheteroptera</taxon>
        <taxon>Cimicomorpha</taxon>
        <taxon>Cimicidae</taxon>
        <taxon>Cimex</taxon>
    </lineage>
</organism>
<feature type="region of interest" description="Disordered" evidence="1">
    <location>
        <begin position="1"/>
        <end position="35"/>
    </location>
</feature>
<dbReference type="EnsemblMetazoa" id="XM_014390190.2">
    <property type="protein sequence ID" value="XP_014245676.1"/>
    <property type="gene ID" value="LOC106664476"/>
</dbReference>
<accession>A0A8I6RKM7</accession>
<dbReference type="Proteomes" id="UP000494040">
    <property type="component" value="Unassembled WGS sequence"/>
</dbReference>
<keyword evidence="3" id="KW-1185">Reference proteome</keyword>
<evidence type="ECO:0000313" key="3">
    <source>
        <dbReference type="Proteomes" id="UP000494040"/>
    </source>
</evidence>
<dbReference type="GeneID" id="106664476"/>
<feature type="region of interest" description="Disordered" evidence="1">
    <location>
        <begin position="94"/>
        <end position="113"/>
    </location>
</feature>
<dbReference type="RefSeq" id="XP_014245676.1">
    <property type="nucleotide sequence ID" value="XM_014390190.2"/>
</dbReference>